<keyword evidence="2" id="KW-0812">Transmembrane</keyword>
<dbReference type="AlphaFoldDB" id="A0A0B1SQP0"/>
<evidence type="ECO:0000313" key="4">
    <source>
        <dbReference type="Proteomes" id="UP000053660"/>
    </source>
</evidence>
<dbReference type="OrthoDB" id="5867336at2759"/>
<dbReference type="Proteomes" id="UP000053660">
    <property type="component" value="Unassembled WGS sequence"/>
</dbReference>
<keyword evidence="2" id="KW-0472">Membrane</keyword>
<keyword evidence="4" id="KW-1185">Reference proteome</keyword>
<name>A0A0B1SQP0_OESDE</name>
<organism evidence="3 4">
    <name type="scientific">Oesophagostomum dentatum</name>
    <name type="common">Nodular worm</name>
    <dbReference type="NCBI Taxonomy" id="61180"/>
    <lineage>
        <taxon>Eukaryota</taxon>
        <taxon>Metazoa</taxon>
        <taxon>Ecdysozoa</taxon>
        <taxon>Nematoda</taxon>
        <taxon>Chromadorea</taxon>
        <taxon>Rhabditida</taxon>
        <taxon>Rhabditina</taxon>
        <taxon>Rhabditomorpha</taxon>
        <taxon>Strongyloidea</taxon>
        <taxon>Strongylidae</taxon>
        <taxon>Oesophagostomum</taxon>
    </lineage>
</organism>
<dbReference type="EMBL" id="KN563578">
    <property type="protein sequence ID" value="KHJ85525.1"/>
    <property type="molecule type" value="Genomic_DNA"/>
</dbReference>
<evidence type="ECO:0000256" key="2">
    <source>
        <dbReference type="SAM" id="Phobius"/>
    </source>
</evidence>
<proteinExistence type="predicted"/>
<feature type="transmembrane region" description="Helical" evidence="2">
    <location>
        <begin position="20"/>
        <end position="40"/>
    </location>
</feature>
<feature type="region of interest" description="Disordered" evidence="1">
    <location>
        <begin position="85"/>
        <end position="143"/>
    </location>
</feature>
<keyword evidence="2" id="KW-1133">Transmembrane helix</keyword>
<sequence>MAVALAPVPKIDYSVTKGGARTWAVLLVFLFLCSGLYTIFSSKETSGSDAIDDDESQIEPPLEDQLFAGLRKKIENNIQRVKDYVQDRDSEGAEEEREEEKVQAPIRRGKRRKTKNVVESSDDVEEEPKEAKVSLSDSGILKM</sequence>
<protein>
    <submittedName>
        <fullName evidence="3">Uncharacterized protein</fullName>
    </submittedName>
</protein>
<reference evidence="3 4" key="1">
    <citation type="submission" date="2014-03" db="EMBL/GenBank/DDBJ databases">
        <title>Draft genome of the hookworm Oesophagostomum dentatum.</title>
        <authorList>
            <person name="Mitreva M."/>
        </authorList>
    </citation>
    <scope>NUCLEOTIDE SEQUENCE [LARGE SCALE GENOMIC DNA]</scope>
    <source>
        <strain evidence="3 4">OD-Hann</strain>
    </source>
</reference>
<evidence type="ECO:0000256" key="1">
    <source>
        <dbReference type="SAM" id="MobiDB-lite"/>
    </source>
</evidence>
<evidence type="ECO:0000313" key="3">
    <source>
        <dbReference type="EMBL" id="KHJ85525.1"/>
    </source>
</evidence>
<gene>
    <name evidence="3" type="ORF">OESDEN_14747</name>
</gene>
<accession>A0A0B1SQP0</accession>